<dbReference type="GO" id="GO:0005886">
    <property type="term" value="C:plasma membrane"/>
    <property type="evidence" value="ECO:0007669"/>
    <property type="project" value="UniProtKB-SubCell"/>
</dbReference>
<feature type="transmembrane region" description="Helical" evidence="8">
    <location>
        <begin position="57"/>
        <end position="79"/>
    </location>
</feature>
<comment type="caution">
    <text evidence="9">The sequence shown here is derived from an EMBL/GenBank/DDBJ whole genome shotgun (WGS) entry which is preliminary data.</text>
</comment>
<dbReference type="Gene3D" id="1.20.1530.20">
    <property type="match status" value="1"/>
</dbReference>
<protein>
    <submittedName>
        <fullName evidence="9">AEC family transporter</fullName>
    </submittedName>
</protein>
<dbReference type="InterPro" id="IPR038770">
    <property type="entry name" value="Na+/solute_symporter_sf"/>
</dbReference>
<comment type="subcellular location">
    <subcellularLocation>
        <location evidence="1">Cell membrane</location>
        <topology evidence="1">Multi-pass membrane protein</topology>
    </subcellularLocation>
</comment>
<dbReference type="EMBL" id="VTER01000001">
    <property type="protein sequence ID" value="TYS52223.1"/>
    <property type="molecule type" value="Genomic_DNA"/>
</dbReference>
<keyword evidence="4" id="KW-1003">Cell membrane</keyword>
<feature type="transmembrane region" description="Helical" evidence="8">
    <location>
        <begin position="161"/>
        <end position="181"/>
    </location>
</feature>
<feature type="transmembrane region" description="Helical" evidence="8">
    <location>
        <begin position="91"/>
        <end position="113"/>
    </location>
</feature>
<evidence type="ECO:0000256" key="6">
    <source>
        <dbReference type="ARBA" id="ARBA00022989"/>
    </source>
</evidence>
<comment type="similarity">
    <text evidence="2">Belongs to the auxin efflux carrier (TC 2.A.69) family.</text>
</comment>
<dbReference type="PANTHER" id="PTHR36838:SF1">
    <property type="entry name" value="SLR1864 PROTEIN"/>
    <property type="match status" value="1"/>
</dbReference>
<name>A0A5D4RLG8_9BACI</name>
<evidence type="ECO:0000256" key="8">
    <source>
        <dbReference type="SAM" id="Phobius"/>
    </source>
</evidence>
<dbReference type="Proteomes" id="UP000322139">
    <property type="component" value="Unassembled WGS sequence"/>
</dbReference>
<dbReference type="InterPro" id="IPR004776">
    <property type="entry name" value="Mem_transp_PIN-like"/>
</dbReference>
<proteinExistence type="inferred from homology"/>
<dbReference type="RefSeq" id="WP_148973199.1">
    <property type="nucleotide sequence ID" value="NZ_JBNIKT010000021.1"/>
</dbReference>
<evidence type="ECO:0000256" key="5">
    <source>
        <dbReference type="ARBA" id="ARBA00022692"/>
    </source>
</evidence>
<keyword evidence="6 8" id="KW-1133">Transmembrane helix</keyword>
<feature type="transmembrane region" description="Helical" evidence="8">
    <location>
        <begin position="250"/>
        <end position="268"/>
    </location>
</feature>
<dbReference type="Pfam" id="PF03547">
    <property type="entry name" value="Mem_trans"/>
    <property type="match status" value="1"/>
</dbReference>
<feature type="transmembrane region" description="Helical" evidence="8">
    <location>
        <begin position="223"/>
        <end position="243"/>
    </location>
</feature>
<feature type="transmembrane region" description="Helical" evidence="8">
    <location>
        <begin position="280"/>
        <end position="299"/>
    </location>
</feature>
<feature type="transmembrane region" description="Helical" evidence="8">
    <location>
        <begin position="193"/>
        <end position="211"/>
    </location>
</feature>
<accession>A0A5D4RLG8</accession>
<feature type="transmembrane region" description="Helical" evidence="8">
    <location>
        <begin position="120"/>
        <end position="141"/>
    </location>
</feature>
<dbReference type="GO" id="GO:0055085">
    <property type="term" value="P:transmembrane transport"/>
    <property type="evidence" value="ECO:0007669"/>
    <property type="project" value="InterPro"/>
</dbReference>
<organism evidence="9 10">
    <name type="scientific">Bacillus infantis</name>
    <dbReference type="NCBI Taxonomy" id="324767"/>
    <lineage>
        <taxon>Bacteria</taxon>
        <taxon>Bacillati</taxon>
        <taxon>Bacillota</taxon>
        <taxon>Bacilli</taxon>
        <taxon>Bacillales</taxon>
        <taxon>Bacillaceae</taxon>
        <taxon>Bacillus</taxon>
    </lineage>
</organism>
<evidence type="ECO:0000256" key="1">
    <source>
        <dbReference type="ARBA" id="ARBA00004651"/>
    </source>
</evidence>
<evidence type="ECO:0000256" key="3">
    <source>
        <dbReference type="ARBA" id="ARBA00022448"/>
    </source>
</evidence>
<keyword evidence="5 8" id="KW-0812">Transmembrane</keyword>
<evidence type="ECO:0000256" key="7">
    <source>
        <dbReference type="ARBA" id="ARBA00023136"/>
    </source>
</evidence>
<evidence type="ECO:0000313" key="10">
    <source>
        <dbReference type="Proteomes" id="UP000322139"/>
    </source>
</evidence>
<evidence type="ECO:0000313" key="9">
    <source>
        <dbReference type="EMBL" id="TYS52223.1"/>
    </source>
</evidence>
<keyword evidence="7 8" id="KW-0472">Membrane</keyword>
<feature type="transmembrane region" description="Helical" evidence="8">
    <location>
        <begin position="29"/>
        <end position="45"/>
    </location>
</feature>
<sequence>MSFIAILIPIFLIFGLGYAGQKIFRLETKSLSIVAIYLMTPFLAFRTFYETEFNLDYAVMAIYTIGLALAIIAIVYAAAYFAGYSRKRTCAIILSSAFMNNGNYGTPLVLFAFGQEGIKYAVVLMVIQQLLMCTLGVYYAAKGSIENASFKTALKEVVRVPIVYGALLGAALQFMNIPVSGTLMEAVRMVGDAAIPTVMIILGITLANISVKNLEIGPLSVSLTLRMVISPLIALAFTFFLPADTLLKQIMIVMAAMPSAANTTMYAVQYGTDPELVSSATLASTCLSLITLPIILYSVTFMQ</sequence>
<dbReference type="AlphaFoldDB" id="A0A5D4RLG8"/>
<evidence type="ECO:0000256" key="4">
    <source>
        <dbReference type="ARBA" id="ARBA00022475"/>
    </source>
</evidence>
<reference evidence="9 10" key="1">
    <citation type="submission" date="2019-08" db="EMBL/GenBank/DDBJ databases">
        <title>Bacillus genomes from the desert of Cuatro Cienegas, Coahuila.</title>
        <authorList>
            <person name="Olmedo-Alvarez G."/>
        </authorList>
    </citation>
    <scope>NUCLEOTIDE SEQUENCE [LARGE SCALE GENOMIC DNA]</scope>
    <source>
        <strain evidence="9 10">CH446_14T</strain>
    </source>
</reference>
<gene>
    <name evidence="9" type="ORF">FZD51_01945</name>
</gene>
<dbReference type="PANTHER" id="PTHR36838">
    <property type="entry name" value="AUXIN EFFLUX CARRIER FAMILY PROTEIN"/>
    <property type="match status" value="1"/>
</dbReference>
<evidence type="ECO:0000256" key="2">
    <source>
        <dbReference type="ARBA" id="ARBA00010145"/>
    </source>
</evidence>
<keyword evidence="3" id="KW-0813">Transport</keyword>